<dbReference type="EMBL" id="CZVU01000061">
    <property type="protein sequence ID" value="CUT03132.1"/>
    <property type="molecule type" value="Genomic_DNA"/>
</dbReference>
<organism evidence="2 3">
    <name type="scientific">Kryptobacter tengchongensis</name>
    <dbReference type="NCBI Taxonomy" id="1643429"/>
    <lineage>
        <taxon>Bacteria</taxon>
        <taxon>Pseudomonadati</taxon>
        <taxon>Candidatus Kryptoniota</taxon>
        <taxon>Candidatus Kryptobacter</taxon>
    </lineage>
</organism>
<keyword evidence="3" id="KW-1185">Reference proteome</keyword>
<dbReference type="Proteomes" id="UP000243065">
    <property type="component" value="Unassembled WGS sequence"/>
</dbReference>
<name>A0A656D8F0_KRYT1</name>
<dbReference type="AlphaFoldDB" id="A0A656D8F0"/>
<feature type="signal peptide" evidence="1">
    <location>
        <begin position="1"/>
        <end position="23"/>
    </location>
</feature>
<evidence type="ECO:0000313" key="2">
    <source>
        <dbReference type="EMBL" id="CUT03132.1"/>
    </source>
</evidence>
<protein>
    <submittedName>
        <fullName evidence="2">Uncharacterized protein</fullName>
    </submittedName>
</protein>
<gene>
    <name evidence="2" type="ORF">JGI24_01248</name>
</gene>
<feature type="chain" id="PRO_5024835230" evidence="1">
    <location>
        <begin position="24"/>
        <end position="104"/>
    </location>
</feature>
<dbReference type="RefSeq" id="WP_072150603.1">
    <property type="nucleotide sequence ID" value="NZ_CZVU01000061.1"/>
</dbReference>
<accession>A0A656D8F0</accession>
<evidence type="ECO:0000313" key="3">
    <source>
        <dbReference type="Proteomes" id="UP000243065"/>
    </source>
</evidence>
<evidence type="ECO:0000256" key="1">
    <source>
        <dbReference type="SAM" id="SignalP"/>
    </source>
</evidence>
<keyword evidence="1" id="KW-0732">Signal</keyword>
<proteinExistence type="predicted"/>
<sequence>MRKIYFFSFGLILTAFLSSLLFAQDPSNFGTSLHETREGKRTWYKQSNGGFENITNIPVENVNCLKCHPGTKADGTSIDPLLIPRIVTIVIILVREQRFRMIFA</sequence>
<reference evidence="2 3" key="1">
    <citation type="submission" date="2015-11" db="EMBL/GenBank/DDBJ databases">
        <authorList>
            <person name="Varghese N."/>
        </authorList>
    </citation>
    <scope>NUCLEOTIDE SEQUENCE [LARGE SCALE GENOMIC DNA]</scope>
    <source>
        <strain evidence="2 3">JGI-24</strain>
    </source>
</reference>
<dbReference type="OrthoDB" id="9783375at2"/>